<protein>
    <submittedName>
        <fullName evidence="2">Uncharacterized protein</fullName>
    </submittedName>
</protein>
<accession>A0AAV4RT39</accession>
<organism evidence="2 3">
    <name type="scientific">Caerostris extrusa</name>
    <name type="common">Bark spider</name>
    <name type="synonym">Caerostris bankana</name>
    <dbReference type="NCBI Taxonomy" id="172846"/>
    <lineage>
        <taxon>Eukaryota</taxon>
        <taxon>Metazoa</taxon>
        <taxon>Ecdysozoa</taxon>
        <taxon>Arthropoda</taxon>
        <taxon>Chelicerata</taxon>
        <taxon>Arachnida</taxon>
        <taxon>Araneae</taxon>
        <taxon>Araneomorphae</taxon>
        <taxon>Entelegynae</taxon>
        <taxon>Araneoidea</taxon>
        <taxon>Araneidae</taxon>
        <taxon>Caerostris</taxon>
    </lineage>
</organism>
<feature type="transmembrane region" description="Helical" evidence="1">
    <location>
        <begin position="91"/>
        <end position="111"/>
    </location>
</feature>
<dbReference type="Proteomes" id="UP001054945">
    <property type="component" value="Unassembled WGS sequence"/>
</dbReference>
<proteinExistence type="predicted"/>
<reference evidence="2 3" key="1">
    <citation type="submission" date="2021-06" db="EMBL/GenBank/DDBJ databases">
        <title>Caerostris extrusa draft genome.</title>
        <authorList>
            <person name="Kono N."/>
            <person name="Arakawa K."/>
        </authorList>
    </citation>
    <scope>NUCLEOTIDE SEQUENCE [LARGE SCALE GENOMIC DNA]</scope>
</reference>
<evidence type="ECO:0000313" key="2">
    <source>
        <dbReference type="EMBL" id="GIY24595.1"/>
    </source>
</evidence>
<dbReference type="AlphaFoldDB" id="A0AAV4RT39"/>
<evidence type="ECO:0000313" key="3">
    <source>
        <dbReference type="Proteomes" id="UP001054945"/>
    </source>
</evidence>
<dbReference type="EMBL" id="BPLR01008429">
    <property type="protein sequence ID" value="GIY24595.1"/>
    <property type="molecule type" value="Genomic_DNA"/>
</dbReference>
<feature type="transmembrane region" description="Helical" evidence="1">
    <location>
        <begin position="118"/>
        <end position="135"/>
    </location>
</feature>
<keyword evidence="1" id="KW-1133">Transmembrane helix</keyword>
<gene>
    <name evidence="2" type="ORF">CEXT_615001</name>
</gene>
<keyword evidence="1" id="KW-0472">Membrane</keyword>
<sequence>MFVGNSTPQRQPKFPKSYWRSRGFLSFTFRIINAKIVHEIQYFTREPASSGIILNSFFLCILLIFFFLTILRHHAIVPTEIKFRFFGENFWALSHAALVNWAAVFFILVVLRRDSCMPSLFALLAISAIPIWIWGKDFSGFGSIADFWS</sequence>
<feature type="transmembrane region" description="Helical" evidence="1">
    <location>
        <begin position="52"/>
        <end position="71"/>
    </location>
</feature>
<keyword evidence="1" id="KW-0812">Transmembrane</keyword>
<name>A0AAV4RT39_CAEEX</name>
<keyword evidence="3" id="KW-1185">Reference proteome</keyword>
<evidence type="ECO:0000256" key="1">
    <source>
        <dbReference type="SAM" id="Phobius"/>
    </source>
</evidence>
<comment type="caution">
    <text evidence="2">The sequence shown here is derived from an EMBL/GenBank/DDBJ whole genome shotgun (WGS) entry which is preliminary data.</text>
</comment>